<evidence type="ECO:0000313" key="10">
    <source>
        <dbReference type="EMBL" id="KAG7527575.1"/>
    </source>
</evidence>
<feature type="transmembrane region" description="Helical" evidence="8">
    <location>
        <begin position="196"/>
        <end position="216"/>
    </location>
</feature>
<dbReference type="Proteomes" id="UP000812966">
    <property type="component" value="Unassembled WGS sequence"/>
</dbReference>
<keyword evidence="5 8" id="KW-0472">Membrane</keyword>
<feature type="compositionally biased region" description="Basic and acidic residues" evidence="7">
    <location>
        <begin position="8"/>
        <end position="45"/>
    </location>
</feature>
<gene>
    <name evidence="10" type="ORF">FFLO_06796</name>
</gene>
<feature type="transmembrane region" description="Helical" evidence="8">
    <location>
        <begin position="70"/>
        <end position="88"/>
    </location>
</feature>
<dbReference type="Gene3D" id="1.20.1250.20">
    <property type="entry name" value="MFS general substrate transporter like domains"/>
    <property type="match status" value="2"/>
</dbReference>
<dbReference type="InterPro" id="IPR011701">
    <property type="entry name" value="MFS"/>
</dbReference>
<comment type="subcellular location">
    <subcellularLocation>
        <location evidence="1">Membrane</location>
        <topology evidence="1">Multi-pass membrane protein</topology>
    </subcellularLocation>
</comment>
<dbReference type="GO" id="GO:0016020">
    <property type="term" value="C:membrane"/>
    <property type="evidence" value="ECO:0007669"/>
    <property type="project" value="UniProtKB-SubCell"/>
</dbReference>
<feature type="transmembrane region" description="Helical" evidence="8">
    <location>
        <begin position="345"/>
        <end position="365"/>
    </location>
</feature>
<accession>A0A8K0NMP0</accession>
<protein>
    <recommendedName>
        <fullName evidence="9">Major facilitator superfamily (MFS) profile domain-containing protein</fullName>
    </recommendedName>
</protein>
<keyword evidence="3 8" id="KW-0812">Transmembrane</keyword>
<feature type="transmembrane region" description="Helical" evidence="8">
    <location>
        <begin position="372"/>
        <end position="389"/>
    </location>
</feature>
<evidence type="ECO:0000259" key="9">
    <source>
        <dbReference type="PROSITE" id="PS50850"/>
    </source>
</evidence>
<dbReference type="FunFam" id="1.20.1250.20:FF:000018">
    <property type="entry name" value="MFS transporter permease"/>
    <property type="match status" value="1"/>
</dbReference>
<evidence type="ECO:0000256" key="2">
    <source>
        <dbReference type="ARBA" id="ARBA00022448"/>
    </source>
</evidence>
<dbReference type="PANTHER" id="PTHR43791">
    <property type="entry name" value="PERMEASE-RELATED"/>
    <property type="match status" value="1"/>
</dbReference>
<feature type="transmembrane region" description="Helical" evidence="8">
    <location>
        <begin position="401"/>
        <end position="420"/>
    </location>
</feature>
<feature type="transmembrane region" description="Helical" evidence="8">
    <location>
        <begin position="161"/>
        <end position="184"/>
    </location>
</feature>
<evidence type="ECO:0000256" key="4">
    <source>
        <dbReference type="ARBA" id="ARBA00022989"/>
    </source>
</evidence>
<organism evidence="10 11">
    <name type="scientific">Filobasidium floriforme</name>
    <dbReference type="NCBI Taxonomy" id="5210"/>
    <lineage>
        <taxon>Eukaryota</taxon>
        <taxon>Fungi</taxon>
        <taxon>Dikarya</taxon>
        <taxon>Basidiomycota</taxon>
        <taxon>Agaricomycotina</taxon>
        <taxon>Tremellomycetes</taxon>
        <taxon>Filobasidiales</taxon>
        <taxon>Filobasidiaceae</taxon>
        <taxon>Filobasidium</taxon>
    </lineage>
</organism>
<feature type="transmembrane region" description="Helical" evidence="8">
    <location>
        <begin position="236"/>
        <end position="258"/>
    </location>
</feature>
<keyword evidence="11" id="KW-1185">Reference proteome</keyword>
<dbReference type="AlphaFoldDB" id="A0A8K0NMP0"/>
<evidence type="ECO:0000256" key="8">
    <source>
        <dbReference type="SAM" id="Phobius"/>
    </source>
</evidence>
<keyword evidence="2" id="KW-0813">Transport</keyword>
<dbReference type="PROSITE" id="PS50850">
    <property type="entry name" value="MFS"/>
    <property type="match status" value="1"/>
</dbReference>
<name>A0A8K0NMP0_9TREE</name>
<evidence type="ECO:0000256" key="1">
    <source>
        <dbReference type="ARBA" id="ARBA00004141"/>
    </source>
</evidence>
<evidence type="ECO:0000313" key="11">
    <source>
        <dbReference type="Proteomes" id="UP000812966"/>
    </source>
</evidence>
<feature type="region of interest" description="Disordered" evidence="7">
    <location>
        <begin position="1"/>
        <end position="52"/>
    </location>
</feature>
<feature type="transmembrane region" description="Helical" evidence="8">
    <location>
        <begin position="432"/>
        <end position="454"/>
    </location>
</feature>
<feature type="transmembrane region" description="Helical" evidence="8">
    <location>
        <begin position="309"/>
        <end position="333"/>
    </location>
</feature>
<feature type="domain" description="Major facilitator superfamily (MFS) profile" evidence="9">
    <location>
        <begin position="70"/>
        <end position="481"/>
    </location>
</feature>
<evidence type="ECO:0000256" key="3">
    <source>
        <dbReference type="ARBA" id="ARBA00022692"/>
    </source>
</evidence>
<evidence type="ECO:0000256" key="5">
    <source>
        <dbReference type="ARBA" id="ARBA00023136"/>
    </source>
</evidence>
<proteinExistence type="inferred from homology"/>
<comment type="caution">
    <text evidence="10">The sequence shown here is derived from an EMBL/GenBank/DDBJ whole genome shotgun (WGS) entry which is preliminary data.</text>
</comment>
<feature type="transmembrane region" description="Helical" evidence="8">
    <location>
        <begin position="136"/>
        <end position="155"/>
    </location>
</feature>
<sequence length="515" mass="56441">MSYGISPHDQEKGHHYHHNDHVDQEKPTTEFVEHADASSSSRRDSSILQTPSDPNGKLTRKLLWKLDLRILPMLALLFLFSFLDRTSIGNAKVLGLNADLGLSSGQYANSLAIFFAFYIASEVPSNLVMKRVSPRWWLAGLTTVWGVIAMSLGFVRNYTDLMVVRAFLGVAEGGLLPGIVLYLSMCYKRSEMALRLGLIYSSASLSGAFGGLLATGLNRLGGSGHLPETSIPLKGWRWLFIVEGLMTVAVGLLAALVLPPSLDKAKFLTPEERILVVDRLQRDKPQGSADVDAFSWFQVRRAVFTIQTWLSASAYFCLLTALYSFGLFVPTIIKGLGYSAIDAQLFSVPPYAVAAVLTVIAAFVSDRYRIRGPVMLAFIPLSIIGYAVIRTTDHNKVKYGALFLMASGLYPAVPPVLVWLSNNSAPHYKRATAVGLQLAIANCGGFPATFIYPAEQGPAFVEGHTIVLGLLCASWVLVAANCAYCRYQNAQKRAGHMEKFRGCGDDRDPDFIYII</sequence>
<dbReference type="SUPFAM" id="SSF103473">
    <property type="entry name" value="MFS general substrate transporter"/>
    <property type="match status" value="1"/>
</dbReference>
<dbReference type="Pfam" id="PF07690">
    <property type="entry name" value="MFS_1"/>
    <property type="match status" value="1"/>
</dbReference>
<dbReference type="InterPro" id="IPR036259">
    <property type="entry name" value="MFS_trans_sf"/>
</dbReference>
<reference evidence="10" key="1">
    <citation type="submission" date="2020-04" db="EMBL/GenBank/DDBJ databases">
        <title>Analysis of mating type loci in Filobasidium floriforme.</title>
        <authorList>
            <person name="Nowrousian M."/>
        </authorList>
    </citation>
    <scope>NUCLEOTIDE SEQUENCE</scope>
    <source>
        <strain evidence="10">CBS 6242</strain>
    </source>
</reference>
<dbReference type="OrthoDB" id="9971669at2759"/>
<feature type="transmembrane region" description="Helical" evidence="8">
    <location>
        <begin position="108"/>
        <end position="129"/>
    </location>
</feature>
<dbReference type="GO" id="GO:0022857">
    <property type="term" value="F:transmembrane transporter activity"/>
    <property type="evidence" value="ECO:0007669"/>
    <property type="project" value="InterPro"/>
</dbReference>
<evidence type="ECO:0000256" key="7">
    <source>
        <dbReference type="SAM" id="MobiDB-lite"/>
    </source>
</evidence>
<comment type="similarity">
    <text evidence="6">Belongs to the major facilitator superfamily. Allantoate permease family.</text>
</comment>
<dbReference type="EMBL" id="JABELV010000262">
    <property type="protein sequence ID" value="KAG7527575.1"/>
    <property type="molecule type" value="Genomic_DNA"/>
</dbReference>
<keyword evidence="4 8" id="KW-1133">Transmembrane helix</keyword>
<dbReference type="PANTHER" id="PTHR43791:SF67">
    <property type="entry name" value="TRANSPORTER, PUTATIVE (AFU_ORTHOLOGUE AFUA_3G04010)-RELATED"/>
    <property type="match status" value="1"/>
</dbReference>
<dbReference type="InterPro" id="IPR020846">
    <property type="entry name" value="MFS_dom"/>
</dbReference>
<dbReference type="FunFam" id="1.20.1250.20:FF:000068">
    <property type="entry name" value="MFS general substrate transporter"/>
    <property type="match status" value="1"/>
</dbReference>
<evidence type="ECO:0000256" key="6">
    <source>
        <dbReference type="ARBA" id="ARBA00037968"/>
    </source>
</evidence>
<feature type="transmembrane region" description="Helical" evidence="8">
    <location>
        <begin position="466"/>
        <end position="487"/>
    </location>
</feature>